<evidence type="ECO:0000256" key="1">
    <source>
        <dbReference type="ARBA" id="ARBA00001973"/>
    </source>
</evidence>
<comment type="catalytic activity">
    <reaction evidence="14">
        <text>[(1-&gt;4)-beta-D-glucosyl]n+m + reduced acceptor + O2 = 4-dehydro-beta-D-glucosyl-[(1-&gt;4)-beta-D-glucosyl]n-1 + [(1-&gt;4)-beta-D-glucosyl]m + acceptor + H2O.</text>
        <dbReference type="EC" id="1.14.99.56"/>
    </reaction>
</comment>
<evidence type="ECO:0000256" key="9">
    <source>
        <dbReference type="ARBA" id="ARBA00023033"/>
    </source>
</evidence>
<evidence type="ECO:0000256" key="6">
    <source>
        <dbReference type="ARBA" id="ARBA00023001"/>
    </source>
</evidence>
<sequence length="283" mass="30932">MCSKLASLSAALFWTTLVSGHGHVSQVTIDGISYYGHDPTKVPWGPQPDSITWSNGAKDNGYVASDPVSLASREVNCHLNATNGKLVAQAAAGSDVAVTWNDWPESHHGPVIDYMADCGEDCTTVDLDALRWFKIDETGQLEKSTVGGVAGRWATDFLIEKNLTWTVTIPAHLKPGNYVLRHELIALHPGGAENSTQLYPQCINLNVTGKGTVLPKGIPGSQLYSSTDPGFVHNIYTDYWLPDRTYTIPGPSVFKFMSITYFIRLSSRHRLTGANFDLDNRHG</sequence>
<proteinExistence type="inferred from homology"/>
<dbReference type="Pfam" id="PF03443">
    <property type="entry name" value="AA9"/>
    <property type="match status" value="1"/>
</dbReference>
<gene>
    <name evidence="18" type="ORF">C8A03DRAFT_19132</name>
</gene>
<dbReference type="EC" id="1.14.99.56" evidence="15"/>
<dbReference type="GO" id="GO:0030245">
    <property type="term" value="P:cellulose catabolic process"/>
    <property type="evidence" value="ECO:0007669"/>
    <property type="project" value="UniProtKB-KW"/>
</dbReference>
<evidence type="ECO:0000256" key="5">
    <source>
        <dbReference type="ARBA" id="ARBA00022729"/>
    </source>
</evidence>
<keyword evidence="9" id="KW-0503">Monooxygenase</keyword>
<dbReference type="GO" id="GO:0004497">
    <property type="term" value="F:monooxygenase activity"/>
    <property type="evidence" value="ECO:0007669"/>
    <property type="project" value="UniProtKB-KW"/>
</dbReference>
<dbReference type="EMBL" id="MU860457">
    <property type="protein sequence ID" value="KAK4233873.1"/>
    <property type="molecule type" value="Genomic_DNA"/>
</dbReference>
<keyword evidence="8" id="KW-0186">Copper</keyword>
<dbReference type="Proteomes" id="UP001303760">
    <property type="component" value="Unassembled WGS sequence"/>
</dbReference>
<comment type="cofactor">
    <cofactor evidence="1">
        <name>Cu(2+)</name>
        <dbReference type="ChEBI" id="CHEBI:29036"/>
    </cofactor>
</comment>
<keyword evidence="3" id="KW-0964">Secreted</keyword>
<name>A0AAN7C3M7_9PEZI</name>
<evidence type="ECO:0000313" key="19">
    <source>
        <dbReference type="Proteomes" id="UP001303760"/>
    </source>
</evidence>
<comment type="subcellular location">
    <subcellularLocation>
        <location evidence="2">Secreted</location>
    </subcellularLocation>
</comment>
<feature type="domain" description="Auxiliary Activity family 9 catalytic" evidence="17">
    <location>
        <begin position="21"/>
        <end position="240"/>
    </location>
</feature>
<dbReference type="CDD" id="cd21175">
    <property type="entry name" value="LPMO_AA9"/>
    <property type="match status" value="1"/>
</dbReference>
<evidence type="ECO:0000259" key="17">
    <source>
        <dbReference type="Pfam" id="PF03443"/>
    </source>
</evidence>
<feature type="chain" id="PRO_5042968383" description="lytic cellulose monooxygenase (C4-dehydrogenating)" evidence="16">
    <location>
        <begin position="21"/>
        <end position="283"/>
    </location>
</feature>
<accession>A0AAN7C3M7</accession>
<evidence type="ECO:0000313" key="18">
    <source>
        <dbReference type="EMBL" id="KAK4233873.1"/>
    </source>
</evidence>
<evidence type="ECO:0000256" key="8">
    <source>
        <dbReference type="ARBA" id="ARBA00023008"/>
    </source>
</evidence>
<reference evidence="18" key="2">
    <citation type="submission" date="2023-05" db="EMBL/GenBank/DDBJ databases">
        <authorList>
            <consortium name="Lawrence Berkeley National Laboratory"/>
            <person name="Steindorff A."/>
            <person name="Hensen N."/>
            <person name="Bonometti L."/>
            <person name="Westerberg I."/>
            <person name="Brannstrom I.O."/>
            <person name="Guillou S."/>
            <person name="Cros-Aarteil S."/>
            <person name="Calhoun S."/>
            <person name="Haridas S."/>
            <person name="Kuo A."/>
            <person name="Mondo S."/>
            <person name="Pangilinan J."/>
            <person name="Riley R."/>
            <person name="Labutti K."/>
            <person name="Andreopoulos B."/>
            <person name="Lipzen A."/>
            <person name="Chen C."/>
            <person name="Yanf M."/>
            <person name="Daum C."/>
            <person name="Ng V."/>
            <person name="Clum A."/>
            <person name="Ohm R."/>
            <person name="Martin F."/>
            <person name="Silar P."/>
            <person name="Natvig D."/>
            <person name="Lalanne C."/>
            <person name="Gautier V."/>
            <person name="Ament-Velasquez S.L."/>
            <person name="Kruys A."/>
            <person name="Hutchinson M.I."/>
            <person name="Powell A.J."/>
            <person name="Barry K."/>
            <person name="Miller A.N."/>
            <person name="Grigoriev I.V."/>
            <person name="Debuchy R."/>
            <person name="Gladieux P."/>
            <person name="Thoren M.H."/>
            <person name="Johannesson H."/>
        </authorList>
    </citation>
    <scope>NUCLEOTIDE SEQUENCE</scope>
    <source>
        <strain evidence="18">CBS 532.94</strain>
    </source>
</reference>
<organism evidence="18 19">
    <name type="scientific">Achaetomium macrosporum</name>
    <dbReference type="NCBI Taxonomy" id="79813"/>
    <lineage>
        <taxon>Eukaryota</taxon>
        <taxon>Fungi</taxon>
        <taxon>Dikarya</taxon>
        <taxon>Ascomycota</taxon>
        <taxon>Pezizomycotina</taxon>
        <taxon>Sordariomycetes</taxon>
        <taxon>Sordariomycetidae</taxon>
        <taxon>Sordariales</taxon>
        <taxon>Chaetomiaceae</taxon>
        <taxon>Achaetomium</taxon>
    </lineage>
</organism>
<comment type="similarity">
    <text evidence="13">Belongs to the polysaccharide monooxygenase AA9 family.</text>
</comment>
<dbReference type="PANTHER" id="PTHR33353">
    <property type="entry name" value="PUTATIVE (AFU_ORTHOLOGUE AFUA_1G12560)-RELATED"/>
    <property type="match status" value="1"/>
</dbReference>
<keyword evidence="6" id="KW-0136">Cellulose degradation</keyword>
<keyword evidence="19" id="KW-1185">Reference proteome</keyword>
<evidence type="ECO:0000256" key="11">
    <source>
        <dbReference type="ARBA" id="ARBA00023277"/>
    </source>
</evidence>
<keyword evidence="7" id="KW-0560">Oxidoreductase</keyword>
<dbReference type="Gene3D" id="2.70.50.70">
    <property type="match status" value="1"/>
</dbReference>
<evidence type="ECO:0000256" key="15">
    <source>
        <dbReference type="ARBA" id="ARBA00047174"/>
    </source>
</evidence>
<evidence type="ECO:0000256" key="14">
    <source>
        <dbReference type="ARBA" id="ARBA00045077"/>
    </source>
</evidence>
<evidence type="ECO:0000256" key="10">
    <source>
        <dbReference type="ARBA" id="ARBA00023157"/>
    </source>
</evidence>
<dbReference type="GO" id="GO:0046872">
    <property type="term" value="F:metal ion binding"/>
    <property type="evidence" value="ECO:0007669"/>
    <property type="project" value="UniProtKB-KW"/>
</dbReference>
<dbReference type="InterPro" id="IPR049892">
    <property type="entry name" value="AA9"/>
</dbReference>
<keyword evidence="10" id="KW-1015">Disulfide bond</keyword>
<evidence type="ECO:0000256" key="12">
    <source>
        <dbReference type="ARBA" id="ARBA00023326"/>
    </source>
</evidence>
<reference evidence="18" key="1">
    <citation type="journal article" date="2023" name="Mol. Phylogenet. Evol.">
        <title>Genome-scale phylogeny and comparative genomics of the fungal order Sordariales.</title>
        <authorList>
            <person name="Hensen N."/>
            <person name="Bonometti L."/>
            <person name="Westerberg I."/>
            <person name="Brannstrom I.O."/>
            <person name="Guillou S."/>
            <person name="Cros-Aarteil S."/>
            <person name="Calhoun S."/>
            <person name="Haridas S."/>
            <person name="Kuo A."/>
            <person name="Mondo S."/>
            <person name="Pangilinan J."/>
            <person name="Riley R."/>
            <person name="LaButti K."/>
            <person name="Andreopoulos B."/>
            <person name="Lipzen A."/>
            <person name="Chen C."/>
            <person name="Yan M."/>
            <person name="Daum C."/>
            <person name="Ng V."/>
            <person name="Clum A."/>
            <person name="Steindorff A."/>
            <person name="Ohm R.A."/>
            <person name="Martin F."/>
            <person name="Silar P."/>
            <person name="Natvig D.O."/>
            <person name="Lalanne C."/>
            <person name="Gautier V."/>
            <person name="Ament-Velasquez S.L."/>
            <person name="Kruys A."/>
            <person name="Hutchinson M.I."/>
            <person name="Powell A.J."/>
            <person name="Barry K."/>
            <person name="Miller A.N."/>
            <person name="Grigoriev I.V."/>
            <person name="Debuchy R."/>
            <person name="Gladieux P."/>
            <person name="Hiltunen Thoren M."/>
            <person name="Johannesson H."/>
        </authorList>
    </citation>
    <scope>NUCLEOTIDE SEQUENCE</scope>
    <source>
        <strain evidence="18">CBS 532.94</strain>
    </source>
</reference>
<keyword evidence="4" id="KW-0479">Metal-binding</keyword>
<feature type="signal peptide" evidence="16">
    <location>
        <begin position="1"/>
        <end position="20"/>
    </location>
</feature>
<dbReference type="AlphaFoldDB" id="A0AAN7C3M7"/>
<keyword evidence="5 16" id="KW-0732">Signal</keyword>
<evidence type="ECO:0000256" key="3">
    <source>
        <dbReference type="ARBA" id="ARBA00022525"/>
    </source>
</evidence>
<keyword evidence="11" id="KW-0119">Carbohydrate metabolism</keyword>
<evidence type="ECO:0000256" key="7">
    <source>
        <dbReference type="ARBA" id="ARBA00023002"/>
    </source>
</evidence>
<evidence type="ECO:0000256" key="16">
    <source>
        <dbReference type="SAM" id="SignalP"/>
    </source>
</evidence>
<comment type="caution">
    <text evidence="18">The sequence shown here is derived from an EMBL/GenBank/DDBJ whole genome shotgun (WGS) entry which is preliminary data.</text>
</comment>
<keyword evidence="12" id="KW-0624">Polysaccharide degradation</keyword>
<dbReference type="InterPro" id="IPR005103">
    <property type="entry name" value="AA9_LPMO"/>
</dbReference>
<dbReference type="GO" id="GO:0005576">
    <property type="term" value="C:extracellular region"/>
    <property type="evidence" value="ECO:0007669"/>
    <property type="project" value="UniProtKB-SubCell"/>
</dbReference>
<protein>
    <recommendedName>
        <fullName evidence="15">lytic cellulose monooxygenase (C4-dehydrogenating)</fullName>
        <ecNumber evidence="15">1.14.99.56</ecNumber>
    </recommendedName>
</protein>
<evidence type="ECO:0000256" key="2">
    <source>
        <dbReference type="ARBA" id="ARBA00004613"/>
    </source>
</evidence>
<evidence type="ECO:0000256" key="13">
    <source>
        <dbReference type="ARBA" id="ARBA00044502"/>
    </source>
</evidence>
<evidence type="ECO:0000256" key="4">
    <source>
        <dbReference type="ARBA" id="ARBA00022723"/>
    </source>
</evidence>
<dbReference type="PANTHER" id="PTHR33353:SF34">
    <property type="entry name" value="ENDO-BETA-1,4-GLUCANASE D"/>
    <property type="match status" value="1"/>
</dbReference>